<feature type="transmembrane region" description="Helical" evidence="6">
    <location>
        <begin position="90"/>
        <end position="113"/>
    </location>
</feature>
<dbReference type="EMBL" id="SNRY01005930">
    <property type="protein sequence ID" value="KAA6313758.1"/>
    <property type="molecule type" value="Genomic_DNA"/>
</dbReference>
<keyword evidence="5 6" id="KW-0472">Membrane</keyword>
<name>A0A5J4PYM3_9ZZZZ</name>
<organism evidence="9">
    <name type="scientific">termite gut metagenome</name>
    <dbReference type="NCBI Taxonomy" id="433724"/>
    <lineage>
        <taxon>unclassified sequences</taxon>
        <taxon>metagenomes</taxon>
        <taxon>organismal metagenomes</taxon>
    </lineage>
</organism>
<reference evidence="9" key="1">
    <citation type="submission" date="2019-03" db="EMBL/GenBank/DDBJ databases">
        <title>Single cell metagenomics reveals metabolic interactions within the superorganism composed of flagellate Streblomastix strix and complex community of Bacteroidetes bacteria on its surface.</title>
        <authorList>
            <person name="Treitli S.C."/>
            <person name="Kolisko M."/>
            <person name="Husnik F."/>
            <person name="Keeling P."/>
            <person name="Hampl V."/>
        </authorList>
    </citation>
    <scope>NUCLEOTIDE SEQUENCE</scope>
    <source>
        <strain evidence="9">STM</strain>
    </source>
</reference>
<evidence type="ECO:0000256" key="2">
    <source>
        <dbReference type="ARBA" id="ARBA00022475"/>
    </source>
</evidence>
<evidence type="ECO:0000256" key="6">
    <source>
        <dbReference type="SAM" id="Phobius"/>
    </source>
</evidence>
<dbReference type="GO" id="GO:0005886">
    <property type="term" value="C:plasma membrane"/>
    <property type="evidence" value="ECO:0007669"/>
    <property type="project" value="UniProtKB-SubCell"/>
</dbReference>
<dbReference type="InterPro" id="IPR025199">
    <property type="entry name" value="FtsK_4TM"/>
</dbReference>
<sequence length="385" mass="43740">MTKKNLEKTTSQSSSFGSDFIAFLKNETFHFITGLLLVIFSVYLLLALLSFFSTGAADQSIVESNPELLSSIHNGVKNYAGSRGAQLASYLINDCFGISVFFLVVLGVVTGMHLMQVHTFNIRKWFVCCLFLLIWISVFLGFFFMDYYKDSFIYWGGMHGYNASIWLLSQVGAPGTVMILLAAGLCFLIYVSTKTILLIRRFFDMRHIRRREKIIARHRKLKEKERVPEKTPENDGSEDVGMTFETTALDDDVSFIVSQPKNEKEEDTPFNALSENQEYDNEDTYQSPETQPYNPTLDLENYHFPTLDLLKFYDNRELTINMDEQKANKEKITNTLRSFGIEIGTIKATVGPTVTLYEITPAQGVRISKIRNLEDDIALSLSALG</sequence>
<keyword evidence="3 6" id="KW-0812">Transmembrane</keyword>
<evidence type="ECO:0000313" key="9">
    <source>
        <dbReference type="EMBL" id="KAA6313758.1"/>
    </source>
</evidence>
<evidence type="ECO:0000256" key="3">
    <source>
        <dbReference type="ARBA" id="ARBA00022692"/>
    </source>
</evidence>
<dbReference type="Gene3D" id="3.30.980.40">
    <property type="match status" value="1"/>
</dbReference>
<evidence type="ECO:0000259" key="8">
    <source>
        <dbReference type="Pfam" id="PF17854"/>
    </source>
</evidence>
<feature type="domain" description="DNA translocase FtsK 4TM region" evidence="7">
    <location>
        <begin position="32"/>
        <end position="198"/>
    </location>
</feature>
<comment type="subcellular location">
    <subcellularLocation>
        <location evidence="1">Cell membrane</location>
        <topology evidence="1">Multi-pass membrane protein</topology>
    </subcellularLocation>
</comment>
<dbReference type="AlphaFoldDB" id="A0A5J4PYM3"/>
<feature type="transmembrane region" description="Helical" evidence="6">
    <location>
        <begin position="165"/>
        <end position="191"/>
    </location>
</feature>
<evidence type="ECO:0000256" key="5">
    <source>
        <dbReference type="ARBA" id="ARBA00023136"/>
    </source>
</evidence>
<evidence type="ECO:0000256" key="4">
    <source>
        <dbReference type="ARBA" id="ARBA00022989"/>
    </source>
</evidence>
<dbReference type="InterPro" id="IPR050206">
    <property type="entry name" value="FtsK/SpoIIIE/SftA"/>
</dbReference>
<evidence type="ECO:0000256" key="1">
    <source>
        <dbReference type="ARBA" id="ARBA00004651"/>
    </source>
</evidence>
<feature type="domain" description="FtsK alpha" evidence="8">
    <location>
        <begin position="304"/>
        <end position="383"/>
    </location>
</feature>
<accession>A0A5J4PYM3</accession>
<keyword evidence="4 6" id="KW-1133">Transmembrane helix</keyword>
<feature type="transmembrane region" description="Helical" evidence="6">
    <location>
        <begin position="31"/>
        <end position="52"/>
    </location>
</feature>
<proteinExistence type="predicted"/>
<feature type="non-terminal residue" evidence="9">
    <location>
        <position position="385"/>
    </location>
</feature>
<dbReference type="Pfam" id="PF13491">
    <property type="entry name" value="FtsK_4TM"/>
    <property type="match status" value="1"/>
</dbReference>
<comment type="caution">
    <text evidence="9">The sequence shown here is derived from an EMBL/GenBank/DDBJ whole genome shotgun (WGS) entry which is preliminary data.</text>
</comment>
<dbReference type="Pfam" id="PF17854">
    <property type="entry name" value="FtsK_alpha"/>
    <property type="match status" value="1"/>
</dbReference>
<gene>
    <name evidence="9" type="ORF">EZS27_035521</name>
</gene>
<keyword evidence="2" id="KW-1003">Cell membrane</keyword>
<dbReference type="PANTHER" id="PTHR22683">
    <property type="entry name" value="SPORULATION PROTEIN RELATED"/>
    <property type="match status" value="1"/>
</dbReference>
<feature type="transmembrane region" description="Helical" evidence="6">
    <location>
        <begin position="125"/>
        <end position="145"/>
    </location>
</feature>
<dbReference type="PANTHER" id="PTHR22683:SF41">
    <property type="entry name" value="DNA TRANSLOCASE FTSK"/>
    <property type="match status" value="1"/>
</dbReference>
<dbReference type="InterPro" id="IPR041027">
    <property type="entry name" value="FtsK_alpha"/>
</dbReference>
<protein>
    <submittedName>
        <fullName evidence="9">DNA translocase FtsK</fullName>
    </submittedName>
</protein>
<evidence type="ECO:0000259" key="7">
    <source>
        <dbReference type="Pfam" id="PF13491"/>
    </source>
</evidence>